<proteinExistence type="predicted"/>
<evidence type="ECO:0000313" key="1">
    <source>
        <dbReference type="EMBL" id="GGK91522.1"/>
    </source>
</evidence>
<reference evidence="1" key="2">
    <citation type="submission" date="2020-09" db="EMBL/GenBank/DDBJ databases">
        <authorList>
            <person name="Sun Q."/>
            <person name="Zhou Y."/>
        </authorList>
    </citation>
    <scope>NUCLEOTIDE SEQUENCE</scope>
    <source>
        <strain evidence="1">CGMCC 4.7299</strain>
    </source>
</reference>
<reference evidence="1" key="1">
    <citation type="journal article" date="2014" name="Int. J. Syst. Evol. Microbiol.">
        <title>Complete genome sequence of Corynebacterium casei LMG S-19264T (=DSM 44701T), isolated from a smear-ripened cheese.</title>
        <authorList>
            <consortium name="US DOE Joint Genome Institute (JGI-PGF)"/>
            <person name="Walter F."/>
            <person name="Albersmeier A."/>
            <person name="Kalinowski J."/>
            <person name="Ruckert C."/>
        </authorList>
    </citation>
    <scope>NUCLEOTIDE SEQUENCE</scope>
    <source>
        <strain evidence="1">CGMCC 4.7299</strain>
    </source>
</reference>
<dbReference type="Proteomes" id="UP000656042">
    <property type="component" value="Unassembled WGS sequence"/>
</dbReference>
<comment type="caution">
    <text evidence="1">The sequence shown here is derived from an EMBL/GenBank/DDBJ whole genome shotgun (WGS) entry which is preliminary data.</text>
</comment>
<sequence>MWPDRMRGARISARDRFFAAVEVTRIIGPLRTPDADAVRAALAGLHADRPGARVVSRLDLAGGRWRPVPAADAPAWVRNLVIDAGPDADADTTLARLRAEPLGQRPLLFGVGGAYAGLRFNHALGDGRFPAPLMLGVLSAAAAGEPARYPYPSATRLPLLRALGHHLGRRPGRLRAAAGLDRPPSPPATGDELPWRPAIAHHWARSQPGAASRLRAWRDRHAPAASIGAVLSAAVTVAFRAHVGPGDRPGVMVLVDSRRYLPDGVSVNGNFVSGQYVAPPDPSDPCAVHEAMSESLRSGRSLTALALHNARLALTGAPRPPDTVPREPGPHLTLTYVGRADRYANLPWLAGHPQRRLINVVSTAGPQGVTVAVEEFGDVLHATTTFHENVFDPAAMAAATDALVHHAPDLLAHVNPQS</sequence>
<dbReference type="SUPFAM" id="SSF52777">
    <property type="entry name" value="CoA-dependent acyltransferases"/>
    <property type="match status" value="1"/>
</dbReference>
<organism evidence="1 2">
    <name type="scientific">Mangrovihabitans endophyticus</name>
    <dbReference type="NCBI Taxonomy" id="1751298"/>
    <lineage>
        <taxon>Bacteria</taxon>
        <taxon>Bacillati</taxon>
        <taxon>Actinomycetota</taxon>
        <taxon>Actinomycetes</taxon>
        <taxon>Micromonosporales</taxon>
        <taxon>Micromonosporaceae</taxon>
        <taxon>Mangrovihabitans</taxon>
    </lineage>
</organism>
<dbReference type="EMBL" id="BMMX01000009">
    <property type="protein sequence ID" value="GGK91522.1"/>
    <property type="molecule type" value="Genomic_DNA"/>
</dbReference>
<evidence type="ECO:0000313" key="2">
    <source>
        <dbReference type="Proteomes" id="UP000656042"/>
    </source>
</evidence>
<keyword evidence="2" id="KW-1185">Reference proteome</keyword>
<dbReference type="AlphaFoldDB" id="A0A8J3FNZ1"/>
<accession>A0A8J3FNZ1</accession>
<name>A0A8J3FNZ1_9ACTN</name>
<protein>
    <submittedName>
        <fullName evidence="1">Uncharacterized protein</fullName>
    </submittedName>
</protein>
<gene>
    <name evidence="1" type="ORF">GCM10012284_26750</name>
</gene>